<keyword evidence="2" id="KW-1185">Reference proteome</keyword>
<sequence length="104" mass="11863">MDELLSKVKVALRTTVDDVDLDNEINDLIIAARTDLNILGLVEATWADKTENKSLVQMAIILYVKSHWGYDNPDADRQLSLYNDLKDELSVHSRFDSEVEIDEI</sequence>
<name>A0ABN8BM82_9LACO</name>
<accession>A0ABN8BM82</accession>
<reference evidence="1 2" key="1">
    <citation type="submission" date="2021-11" db="EMBL/GenBank/DDBJ databases">
        <authorList>
            <person name="Depoorter E."/>
        </authorList>
    </citation>
    <scope>NUCLEOTIDE SEQUENCE [LARGE SCALE GENOMIC DNA]</scope>
    <source>
        <strain evidence="1 2">LMG 24289</strain>
    </source>
</reference>
<evidence type="ECO:0000313" key="1">
    <source>
        <dbReference type="EMBL" id="CAH0417474.1"/>
    </source>
</evidence>
<dbReference type="EMBL" id="CAKKNS010000010">
    <property type="protein sequence ID" value="CAH0417474.1"/>
    <property type="molecule type" value="Genomic_DNA"/>
</dbReference>
<comment type="caution">
    <text evidence="1">The sequence shown here is derived from an EMBL/GenBank/DDBJ whole genome shotgun (WGS) entry which is preliminary data.</text>
</comment>
<dbReference type="InterPro" id="IPR056951">
    <property type="entry name" value="Phage_connect_2"/>
</dbReference>
<protein>
    <recommendedName>
        <fullName evidence="3">Phage gp6-like head-tail connector protein</fullName>
    </recommendedName>
</protein>
<gene>
    <name evidence="1" type="ORF">WFA24289_01815</name>
</gene>
<dbReference type="RefSeq" id="WP_230097496.1">
    <property type="nucleotide sequence ID" value="NZ_CAKKNS010000010.1"/>
</dbReference>
<evidence type="ECO:0008006" key="3">
    <source>
        <dbReference type="Google" id="ProtNLM"/>
    </source>
</evidence>
<dbReference type="Proteomes" id="UP000789707">
    <property type="component" value="Unassembled WGS sequence"/>
</dbReference>
<proteinExistence type="predicted"/>
<dbReference type="Pfam" id="PF24829">
    <property type="entry name" value="Phage_connect_2"/>
    <property type="match status" value="1"/>
</dbReference>
<organism evidence="1 2">
    <name type="scientific">Periweissella fabaria</name>
    <dbReference type="NCBI Taxonomy" id="546157"/>
    <lineage>
        <taxon>Bacteria</taxon>
        <taxon>Bacillati</taxon>
        <taxon>Bacillota</taxon>
        <taxon>Bacilli</taxon>
        <taxon>Lactobacillales</taxon>
        <taxon>Lactobacillaceae</taxon>
        <taxon>Periweissella</taxon>
    </lineage>
</organism>
<evidence type="ECO:0000313" key="2">
    <source>
        <dbReference type="Proteomes" id="UP000789707"/>
    </source>
</evidence>